<dbReference type="AlphaFoldDB" id="A0A8H3X575"/>
<feature type="compositionally biased region" description="Acidic residues" evidence="1">
    <location>
        <begin position="95"/>
        <end position="107"/>
    </location>
</feature>
<evidence type="ECO:0000313" key="3">
    <source>
        <dbReference type="Proteomes" id="UP000439903"/>
    </source>
</evidence>
<name>A0A8H3X575_GIGMA</name>
<protein>
    <submittedName>
        <fullName evidence="2">Uncharacterized protein</fullName>
    </submittedName>
</protein>
<keyword evidence="3" id="KW-1185">Reference proteome</keyword>
<evidence type="ECO:0000313" key="2">
    <source>
        <dbReference type="EMBL" id="KAF0418487.1"/>
    </source>
</evidence>
<dbReference type="EMBL" id="WTPW01001722">
    <property type="protein sequence ID" value="KAF0418487.1"/>
    <property type="molecule type" value="Genomic_DNA"/>
</dbReference>
<reference evidence="2 3" key="1">
    <citation type="journal article" date="2019" name="Environ. Microbiol.">
        <title>At the nexus of three kingdoms: the genome of the mycorrhizal fungus Gigaspora margarita provides insights into plant, endobacterial and fungal interactions.</title>
        <authorList>
            <person name="Venice F."/>
            <person name="Ghignone S."/>
            <person name="Salvioli di Fossalunga A."/>
            <person name="Amselem J."/>
            <person name="Novero M."/>
            <person name="Xianan X."/>
            <person name="Sedzielewska Toro K."/>
            <person name="Morin E."/>
            <person name="Lipzen A."/>
            <person name="Grigoriev I.V."/>
            <person name="Henrissat B."/>
            <person name="Martin F.M."/>
            <person name="Bonfante P."/>
        </authorList>
    </citation>
    <scope>NUCLEOTIDE SEQUENCE [LARGE SCALE GENOMIC DNA]</scope>
    <source>
        <strain evidence="2 3">BEG34</strain>
    </source>
</reference>
<evidence type="ECO:0000256" key="1">
    <source>
        <dbReference type="SAM" id="MobiDB-lite"/>
    </source>
</evidence>
<sequence length="114" mass="12675">MSWLESDSVLWQQPFADGLKKQEQPEIGNVTANNLSKKAIQLGLDTGSVAIQGLNTFMDKFIKKHSLKCTIDQVLKPKHSKKMKPPIESSSSDLNMDDSCDSSDESYSDNNVEI</sequence>
<comment type="caution">
    <text evidence="2">The sequence shown here is derived from an EMBL/GenBank/DDBJ whole genome shotgun (WGS) entry which is preliminary data.</text>
</comment>
<proteinExistence type="predicted"/>
<feature type="region of interest" description="Disordered" evidence="1">
    <location>
        <begin position="75"/>
        <end position="114"/>
    </location>
</feature>
<gene>
    <name evidence="2" type="ORF">F8M41_007242</name>
</gene>
<dbReference type="Proteomes" id="UP000439903">
    <property type="component" value="Unassembled WGS sequence"/>
</dbReference>
<accession>A0A8H3X575</accession>
<organism evidence="2 3">
    <name type="scientific">Gigaspora margarita</name>
    <dbReference type="NCBI Taxonomy" id="4874"/>
    <lineage>
        <taxon>Eukaryota</taxon>
        <taxon>Fungi</taxon>
        <taxon>Fungi incertae sedis</taxon>
        <taxon>Mucoromycota</taxon>
        <taxon>Glomeromycotina</taxon>
        <taxon>Glomeromycetes</taxon>
        <taxon>Diversisporales</taxon>
        <taxon>Gigasporaceae</taxon>
        <taxon>Gigaspora</taxon>
    </lineage>
</organism>